<evidence type="ECO:0000259" key="1">
    <source>
        <dbReference type="Pfam" id="PF23961"/>
    </source>
</evidence>
<dbReference type="EMBL" id="JBHTOD010000004">
    <property type="protein sequence ID" value="MFD1455235.1"/>
    <property type="molecule type" value="Genomic_DNA"/>
</dbReference>
<keyword evidence="3" id="KW-1185">Reference proteome</keyword>
<dbReference type="RefSeq" id="WP_382404285.1">
    <property type="nucleotide sequence ID" value="NZ_JBHTOD010000004.1"/>
</dbReference>
<dbReference type="Pfam" id="PF23961">
    <property type="entry name" value="Phage_tail_terminator_9"/>
    <property type="match status" value="1"/>
</dbReference>
<accession>A0ABW4D3V0</accession>
<dbReference type="InterPro" id="IPR057087">
    <property type="entry name" value="Gp12-like"/>
</dbReference>
<evidence type="ECO:0000313" key="3">
    <source>
        <dbReference type="Proteomes" id="UP001597189"/>
    </source>
</evidence>
<reference evidence="3" key="1">
    <citation type="journal article" date="2019" name="Int. J. Syst. Evol. Microbiol.">
        <title>The Global Catalogue of Microorganisms (GCM) 10K type strain sequencing project: providing services to taxonomists for standard genome sequencing and annotation.</title>
        <authorList>
            <consortium name="The Broad Institute Genomics Platform"/>
            <consortium name="The Broad Institute Genome Sequencing Center for Infectious Disease"/>
            <person name="Wu L."/>
            <person name="Ma J."/>
        </authorList>
    </citation>
    <scope>NUCLEOTIDE SEQUENCE [LARGE SCALE GENOMIC DNA]</scope>
    <source>
        <strain evidence="3">CCM 8979</strain>
    </source>
</reference>
<name>A0ABW4D3V0_9LACO</name>
<dbReference type="NCBIfam" id="NF047498">
    <property type="entry name" value="LIC_12616_fam"/>
    <property type="match status" value="1"/>
</dbReference>
<evidence type="ECO:0000313" key="2">
    <source>
        <dbReference type="EMBL" id="MFD1455235.1"/>
    </source>
</evidence>
<organism evidence="2 3">
    <name type="scientific">Levilactobacillus lanxiensis</name>
    <dbReference type="NCBI Taxonomy" id="2799568"/>
    <lineage>
        <taxon>Bacteria</taxon>
        <taxon>Bacillati</taxon>
        <taxon>Bacillota</taxon>
        <taxon>Bacilli</taxon>
        <taxon>Lactobacillales</taxon>
        <taxon>Lactobacillaceae</taxon>
        <taxon>Levilactobacillus</taxon>
    </lineage>
</organism>
<gene>
    <name evidence="2" type="ORF">ACFQ44_05990</name>
</gene>
<proteinExistence type="predicted"/>
<comment type="caution">
    <text evidence="2">The sequence shown here is derived from an EMBL/GenBank/DDBJ whole genome shotgun (WGS) entry which is preliminary data.</text>
</comment>
<sequence length="166" mass="18608">MSPFDKKTVSFEETVGPLLKVVSQITDCKVVPNEQVAQISKLPFVTYYPLTFDDPVFSDATANDGLFEAVISLDVFADTLSVGMQKCGDLRTYLLDLYTRQLLRRDARITVRSATTPQSRSVTDLPFKAVHHHGFDLTIQYHRQYTSPIDTISGVSDISISNKEDE</sequence>
<dbReference type="Proteomes" id="UP001597189">
    <property type="component" value="Unassembled WGS sequence"/>
</dbReference>
<protein>
    <submittedName>
        <fullName evidence="2">LIC_12616 family protein</fullName>
    </submittedName>
</protein>
<feature type="domain" description="Phage neck terminator protein gp12-like" evidence="1">
    <location>
        <begin position="18"/>
        <end position="159"/>
    </location>
</feature>